<dbReference type="Proteomes" id="UP000198211">
    <property type="component" value="Unassembled WGS sequence"/>
</dbReference>
<evidence type="ECO:0000256" key="3">
    <source>
        <dbReference type="ARBA" id="ARBA00022525"/>
    </source>
</evidence>
<comment type="domain">
    <text evidence="5">The RxLR-dEER motif acts to carry the protein into the host cell cytoplasm through binding to cell surface phosphatidylinositol-3-phosphate.</text>
</comment>
<sequence>MRLSQTLLIVVVTFVACYSTATTAENLPQIQNTPTDNNREFTKDARRSLKGNTKTTGLDAVGEERVGSSVMNFKQFFSSAKFPKIPGTKWIKAFLKKLGEWDTARRQRKFQNNPNAYGI</sequence>
<keyword evidence="3 5" id="KW-0964">Secreted</keyword>
<dbReference type="EMBL" id="NBNE01005013">
    <property type="protein sequence ID" value="OWZ04350.1"/>
    <property type="molecule type" value="Genomic_DNA"/>
</dbReference>
<gene>
    <name evidence="6" type="ORF">PHMEG_00023764</name>
</gene>
<keyword evidence="7" id="KW-1185">Reference proteome</keyword>
<comment type="function">
    <text evidence="5">Effector that suppresses plant defense responses during pathogen infection.</text>
</comment>
<dbReference type="AlphaFoldDB" id="A0A225VIK3"/>
<evidence type="ECO:0000256" key="4">
    <source>
        <dbReference type="ARBA" id="ARBA00022729"/>
    </source>
</evidence>
<feature type="chain" id="PRO_5044978322" description="RxLR effector protein" evidence="5">
    <location>
        <begin position="25"/>
        <end position="119"/>
    </location>
</feature>
<dbReference type="OrthoDB" id="97448at2759"/>
<feature type="signal peptide" evidence="5">
    <location>
        <begin position="1"/>
        <end position="24"/>
    </location>
</feature>
<accession>A0A225VIK3</accession>
<name>A0A225VIK3_9STRA</name>
<protein>
    <recommendedName>
        <fullName evidence="5">RxLR effector protein</fullName>
    </recommendedName>
</protein>
<comment type="caution">
    <text evidence="6">The sequence shown here is derived from an EMBL/GenBank/DDBJ whole genome shotgun (WGS) entry which is preliminary data.</text>
</comment>
<reference evidence="7" key="1">
    <citation type="submission" date="2017-03" db="EMBL/GenBank/DDBJ databases">
        <title>Phytopthora megakarya and P. palmivora, two closely related causual agents of cacao black pod achieved similar genome size and gene model numbers by different mechanisms.</title>
        <authorList>
            <person name="Ali S."/>
            <person name="Shao J."/>
            <person name="Larry D.J."/>
            <person name="Kronmiller B."/>
            <person name="Shen D."/>
            <person name="Strem M.D."/>
            <person name="Melnick R.L."/>
            <person name="Guiltinan M.J."/>
            <person name="Tyler B.M."/>
            <person name="Meinhardt L.W."/>
            <person name="Bailey B.A."/>
        </authorList>
    </citation>
    <scope>NUCLEOTIDE SEQUENCE [LARGE SCALE GENOMIC DNA]</scope>
    <source>
        <strain evidence="7">zdho120</strain>
    </source>
</reference>
<dbReference type="Pfam" id="PF16810">
    <property type="entry name" value="RXLR"/>
    <property type="match status" value="1"/>
</dbReference>
<proteinExistence type="inferred from homology"/>
<evidence type="ECO:0000256" key="2">
    <source>
        <dbReference type="ARBA" id="ARBA00010400"/>
    </source>
</evidence>
<dbReference type="PROSITE" id="PS51257">
    <property type="entry name" value="PROKAR_LIPOPROTEIN"/>
    <property type="match status" value="1"/>
</dbReference>
<evidence type="ECO:0000313" key="6">
    <source>
        <dbReference type="EMBL" id="OWZ04350.1"/>
    </source>
</evidence>
<evidence type="ECO:0000313" key="7">
    <source>
        <dbReference type="Proteomes" id="UP000198211"/>
    </source>
</evidence>
<dbReference type="InterPro" id="IPR031825">
    <property type="entry name" value="RXLR"/>
</dbReference>
<comment type="similarity">
    <text evidence="2 5">Belongs to the RxLR effector family.</text>
</comment>
<organism evidence="6 7">
    <name type="scientific">Phytophthora megakarya</name>
    <dbReference type="NCBI Taxonomy" id="4795"/>
    <lineage>
        <taxon>Eukaryota</taxon>
        <taxon>Sar</taxon>
        <taxon>Stramenopiles</taxon>
        <taxon>Oomycota</taxon>
        <taxon>Peronosporomycetes</taxon>
        <taxon>Peronosporales</taxon>
        <taxon>Peronosporaceae</taxon>
        <taxon>Phytophthora</taxon>
    </lineage>
</organism>
<comment type="subcellular location">
    <subcellularLocation>
        <location evidence="1 5">Secreted</location>
    </subcellularLocation>
</comment>
<evidence type="ECO:0000256" key="5">
    <source>
        <dbReference type="RuleBase" id="RU367124"/>
    </source>
</evidence>
<evidence type="ECO:0000256" key="1">
    <source>
        <dbReference type="ARBA" id="ARBA00004613"/>
    </source>
</evidence>
<keyword evidence="4 5" id="KW-0732">Signal</keyword>